<gene>
    <name evidence="3" type="ORF">D7V94_10565</name>
</gene>
<dbReference type="SMART" id="SM00530">
    <property type="entry name" value="HTH_XRE"/>
    <property type="match status" value="1"/>
</dbReference>
<accession>A0A3A9AUY8</accession>
<keyword evidence="1" id="KW-0238">DNA-binding</keyword>
<dbReference type="RefSeq" id="WP_120469516.1">
    <property type="nucleotide sequence ID" value="NZ_CATAJS010000013.1"/>
</dbReference>
<evidence type="ECO:0000313" key="4">
    <source>
        <dbReference type="Proteomes" id="UP000280696"/>
    </source>
</evidence>
<protein>
    <submittedName>
        <fullName evidence="3">XRE family transcriptional regulator</fullName>
    </submittedName>
</protein>
<name>A0A3A9AUY8_9FIRM</name>
<dbReference type="Proteomes" id="UP000280696">
    <property type="component" value="Unassembled WGS sequence"/>
</dbReference>
<dbReference type="AlphaFoldDB" id="A0A3A9AUY8"/>
<sequence length="111" mass="12812">MDRKLLGRRIREERIRIGLTQEQIAEKINVSTTYVGFIERGKRSVTLEKLILLADCFQLPIDALLHDAPLQTPSEAREQKLRILWEHASDQEQEIILSIIKVILSKSDAHI</sequence>
<dbReference type="PROSITE" id="PS50943">
    <property type="entry name" value="HTH_CROC1"/>
    <property type="match status" value="1"/>
</dbReference>
<evidence type="ECO:0000256" key="1">
    <source>
        <dbReference type="ARBA" id="ARBA00023125"/>
    </source>
</evidence>
<dbReference type="GO" id="GO:0003677">
    <property type="term" value="F:DNA binding"/>
    <property type="evidence" value="ECO:0007669"/>
    <property type="project" value="UniProtKB-KW"/>
</dbReference>
<dbReference type="CDD" id="cd00093">
    <property type="entry name" value="HTH_XRE"/>
    <property type="match status" value="1"/>
</dbReference>
<dbReference type="Pfam" id="PF01381">
    <property type="entry name" value="HTH_3"/>
    <property type="match status" value="1"/>
</dbReference>
<organism evidence="3 4">
    <name type="scientific">Parablautia intestinalis</name>
    <dbReference type="NCBI Taxonomy" id="2320100"/>
    <lineage>
        <taxon>Bacteria</taxon>
        <taxon>Bacillati</taxon>
        <taxon>Bacillota</taxon>
        <taxon>Clostridia</taxon>
        <taxon>Lachnospirales</taxon>
        <taxon>Lachnospiraceae</taxon>
        <taxon>Parablautia</taxon>
    </lineage>
</organism>
<dbReference type="SUPFAM" id="SSF47413">
    <property type="entry name" value="lambda repressor-like DNA-binding domains"/>
    <property type="match status" value="1"/>
</dbReference>
<reference evidence="3 4" key="1">
    <citation type="submission" date="2018-09" db="EMBL/GenBank/DDBJ databases">
        <title>Murine metabolic-syndrome-specific gut microbial biobank.</title>
        <authorList>
            <person name="Liu C."/>
        </authorList>
    </citation>
    <scope>NUCLEOTIDE SEQUENCE [LARGE SCALE GENOMIC DNA]</scope>
    <source>
        <strain evidence="3 4">0.1xD8-82</strain>
    </source>
</reference>
<dbReference type="InterPro" id="IPR001387">
    <property type="entry name" value="Cro/C1-type_HTH"/>
</dbReference>
<dbReference type="EMBL" id="RAYQ01000010">
    <property type="protein sequence ID" value="RKI91333.1"/>
    <property type="molecule type" value="Genomic_DNA"/>
</dbReference>
<dbReference type="OrthoDB" id="2187867at2"/>
<dbReference type="Gene3D" id="1.10.260.40">
    <property type="entry name" value="lambda repressor-like DNA-binding domains"/>
    <property type="match status" value="1"/>
</dbReference>
<evidence type="ECO:0000259" key="2">
    <source>
        <dbReference type="PROSITE" id="PS50943"/>
    </source>
</evidence>
<feature type="domain" description="HTH cro/C1-type" evidence="2">
    <location>
        <begin position="10"/>
        <end position="64"/>
    </location>
</feature>
<dbReference type="PANTHER" id="PTHR46558">
    <property type="entry name" value="TRACRIPTIONAL REGULATORY PROTEIN-RELATED-RELATED"/>
    <property type="match status" value="1"/>
</dbReference>
<keyword evidence="4" id="KW-1185">Reference proteome</keyword>
<dbReference type="PANTHER" id="PTHR46558:SF4">
    <property type="entry name" value="DNA-BIDING PHAGE PROTEIN"/>
    <property type="match status" value="1"/>
</dbReference>
<proteinExistence type="predicted"/>
<evidence type="ECO:0000313" key="3">
    <source>
        <dbReference type="EMBL" id="RKI91333.1"/>
    </source>
</evidence>
<dbReference type="InterPro" id="IPR010982">
    <property type="entry name" value="Lambda_DNA-bd_dom_sf"/>
</dbReference>
<comment type="caution">
    <text evidence="3">The sequence shown here is derived from an EMBL/GenBank/DDBJ whole genome shotgun (WGS) entry which is preliminary data.</text>
</comment>